<keyword evidence="2" id="KW-0064">Aspartyl protease</keyword>
<evidence type="ECO:0000256" key="2">
    <source>
        <dbReference type="RuleBase" id="RU000454"/>
    </source>
</evidence>
<keyword evidence="5" id="KW-1185">Reference proteome</keyword>
<keyword evidence="2" id="KW-0378">Hydrolase</keyword>
<dbReference type="Pfam" id="PF00026">
    <property type="entry name" value="Asp"/>
    <property type="match status" value="1"/>
</dbReference>
<dbReference type="InterPro" id="IPR021109">
    <property type="entry name" value="Peptidase_aspartic_dom_sf"/>
</dbReference>
<dbReference type="PROSITE" id="PS00141">
    <property type="entry name" value="ASP_PROTEASE"/>
    <property type="match status" value="1"/>
</dbReference>
<feature type="domain" description="Peptidase A1" evidence="3">
    <location>
        <begin position="1"/>
        <end position="125"/>
    </location>
</feature>
<name>A0A2G9UAN0_TELCI</name>
<dbReference type="Gene3D" id="2.40.70.10">
    <property type="entry name" value="Acid Proteases"/>
    <property type="match status" value="2"/>
</dbReference>
<comment type="similarity">
    <text evidence="1 2">Belongs to the peptidase A1 family.</text>
</comment>
<dbReference type="PRINTS" id="PR00792">
    <property type="entry name" value="PEPSIN"/>
</dbReference>
<dbReference type="InterPro" id="IPR033121">
    <property type="entry name" value="PEPTIDASE_A1"/>
</dbReference>
<dbReference type="PROSITE" id="PS51767">
    <property type="entry name" value="PEPTIDASE_A1"/>
    <property type="match status" value="1"/>
</dbReference>
<dbReference type="SUPFAM" id="SSF50630">
    <property type="entry name" value="Acid proteases"/>
    <property type="match status" value="1"/>
</dbReference>
<sequence>MTPGSDSKGHAGELTLCGTDPKHYTGSIAWSPVVKESYWIINASLVYVGRTPITNGTAQVAVDTGSSVIVGPTDAIQKMGSDMCMLGFAAIDFPPSYGFSWILGDVFLHNFYSVFDVGNKRVGLAPAA</sequence>
<proteinExistence type="inferred from homology"/>
<evidence type="ECO:0000313" key="4">
    <source>
        <dbReference type="EMBL" id="PIO66550.1"/>
    </source>
</evidence>
<dbReference type="GO" id="GO:0005764">
    <property type="term" value="C:lysosome"/>
    <property type="evidence" value="ECO:0007669"/>
    <property type="project" value="TreeGrafter"/>
</dbReference>
<keyword evidence="2 4" id="KW-0645">Protease</keyword>
<dbReference type="InterPro" id="IPR001969">
    <property type="entry name" value="Aspartic_peptidase_AS"/>
</dbReference>
<dbReference type="Proteomes" id="UP000230423">
    <property type="component" value="Unassembled WGS sequence"/>
</dbReference>
<dbReference type="Gene3D" id="2.60.40.1960">
    <property type="match status" value="1"/>
</dbReference>
<gene>
    <name evidence="4" type="ORF">TELCIR_11732</name>
</gene>
<dbReference type="InterPro" id="IPR001461">
    <property type="entry name" value="Aspartic_peptidase_A1"/>
</dbReference>
<dbReference type="InterPro" id="IPR034164">
    <property type="entry name" value="Pepsin-like_dom"/>
</dbReference>
<evidence type="ECO:0000313" key="5">
    <source>
        <dbReference type="Proteomes" id="UP000230423"/>
    </source>
</evidence>
<dbReference type="PANTHER" id="PTHR47966">
    <property type="entry name" value="BETA-SITE APP-CLEAVING ENZYME, ISOFORM A-RELATED"/>
    <property type="match status" value="1"/>
</dbReference>
<dbReference type="AlphaFoldDB" id="A0A2G9UAN0"/>
<dbReference type="GO" id="GO:0006508">
    <property type="term" value="P:proteolysis"/>
    <property type="evidence" value="ECO:0007669"/>
    <property type="project" value="UniProtKB-KW"/>
</dbReference>
<reference evidence="4 5" key="1">
    <citation type="submission" date="2015-09" db="EMBL/GenBank/DDBJ databases">
        <title>Draft genome of the parasitic nematode Teladorsagia circumcincta isolate WARC Sus (inbred).</title>
        <authorList>
            <person name="Mitreva M."/>
        </authorList>
    </citation>
    <scope>NUCLEOTIDE SEQUENCE [LARGE SCALE GENOMIC DNA]</scope>
    <source>
        <strain evidence="4 5">S</strain>
    </source>
</reference>
<evidence type="ECO:0000256" key="1">
    <source>
        <dbReference type="ARBA" id="ARBA00007447"/>
    </source>
</evidence>
<organism evidence="4 5">
    <name type="scientific">Teladorsagia circumcincta</name>
    <name type="common">Brown stomach worm</name>
    <name type="synonym">Ostertagia circumcincta</name>
    <dbReference type="NCBI Taxonomy" id="45464"/>
    <lineage>
        <taxon>Eukaryota</taxon>
        <taxon>Metazoa</taxon>
        <taxon>Ecdysozoa</taxon>
        <taxon>Nematoda</taxon>
        <taxon>Chromadorea</taxon>
        <taxon>Rhabditida</taxon>
        <taxon>Rhabditina</taxon>
        <taxon>Rhabditomorpha</taxon>
        <taxon>Strongyloidea</taxon>
        <taxon>Trichostrongylidae</taxon>
        <taxon>Teladorsagia</taxon>
    </lineage>
</organism>
<dbReference type="CDD" id="cd05471">
    <property type="entry name" value="pepsin_like"/>
    <property type="match status" value="1"/>
</dbReference>
<evidence type="ECO:0000259" key="3">
    <source>
        <dbReference type="PROSITE" id="PS51767"/>
    </source>
</evidence>
<dbReference type="PANTHER" id="PTHR47966:SF40">
    <property type="entry name" value="ASPARTIC PROTEASE 3"/>
    <property type="match status" value="1"/>
</dbReference>
<protein>
    <submittedName>
        <fullName evidence="4">Eukaryotic aspartyl protease</fullName>
    </submittedName>
</protein>
<dbReference type="GO" id="GO:0004190">
    <property type="term" value="F:aspartic-type endopeptidase activity"/>
    <property type="evidence" value="ECO:0007669"/>
    <property type="project" value="UniProtKB-KW"/>
</dbReference>
<accession>A0A2G9UAN0</accession>
<dbReference type="OrthoDB" id="771136at2759"/>
<dbReference type="EMBL" id="KZ348188">
    <property type="protein sequence ID" value="PIO66550.1"/>
    <property type="molecule type" value="Genomic_DNA"/>
</dbReference>